<reference evidence="2" key="1">
    <citation type="journal article" date="2019" name="Nat. Commun.">
        <title>Expansion of phycobilisome linker gene families in mesophilic red algae.</title>
        <authorList>
            <person name="Lee J."/>
            <person name="Kim D."/>
            <person name="Bhattacharya D."/>
            <person name="Yoon H.S."/>
        </authorList>
    </citation>
    <scope>NUCLEOTIDE SEQUENCE [LARGE SCALE GENOMIC DNA]</scope>
    <source>
        <strain evidence="2">CCMP 1328</strain>
    </source>
</reference>
<dbReference type="EMBL" id="VRMN01000004">
    <property type="protein sequence ID" value="KAA8494578.1"/>
    <property type="molecule type" value="Genomic_DNA"/>
</dbReference>
<protein>
    <recommendedName>
        <fullName evidence="3">Roadblock/LAMTOR2 domain-containing protein</fullName>
    </recommendedName>
</protein>
<sequence>MSKRDGDGEAGGGADGALKSGNPLDGLVGRVAGVRAVMLIDRDGSIVLRGDAGACAAGAADAADAASGVAHQGSAAADAHGVLELNPALIAMVIDQSVKLRLGGCKWIAASYTSSTVVIMNTPLLITAVIASDASQIASILELEHECALVSSELGAMMSV</sequence>
<proteinExistence type="predicted"/>
<dbReference type="Gene3D" id="3.30.450.30">
    <property type="entry name" value="Dynein light chain 2a, cytoplasmic"/>
    <property type="match status" value="1"/>
</dbReference>
<name>A0A5J4YTS1_PORPP</name>
<accession>A0A5J4YTS1</accession>
<dbReference type="GO" id="GO:0032006">
    <property type="term" value="P:regulation of TOR signaling"/>
    <property type="evidence" value="ECO:0007669"/>
    <property type="project" value="InterPro"/>
</dbReference>
<comment type="caution">
    <text evidence="1">The sequence shown here is derived from an EMBL/GenBank/DDBJ whole genome shotgun (WGS) entry which is preliminary data.</text>
</comment>
<dbReference type="SMART" id="SM01278">
    <property type="entry name" value="MAPKK1_Int"/>
    <property type="match status" value="1"/>
</dbReference>
<evidence type="ECO:0000313" key="1">
    <source>
        <dbReference type="EMBL" id="KAA8494578.1"/>
    </source>
</evidence>
<keyword evidence="2" id="KW-1185">Reference proteome</keyword>
<dbReference type="InterPro" id="IPR015019">
    <property type="entry name" value="LAMTOR3"/>
</dbReference>
<gene>
    <name evidence="1" type="ORF">FVE85_2819</name>
</gene>
<evidence type="ECO:0008006" key="3">
    <source>
        <dbReference type="Google" id="ProtNLM"/>
    </source>
</evidence>
<evidence type="ECO:0000313" key="2">
    <source>
        <dbReference type="Proteomes" id="UP000324585"/>
    </source>
</evidence>
<dbReference type="SUPFAM" id="SSF103196">
    <property type="entry name" value="Roadblock/LC7 domain"/>
    <property type="match status" value="1"/>
</dbReference>
<dbReference type="Pfam" id="PF08923">
    <property type="entry name" value="MAPKK1_Int"/>
    <property type="match status" value="1"/>
</dbReference>
<organism evidence="1 2">
    <name type="scientific">Porphyridium purpureum</name>
    <name type="common">Red alga</name>
    <name type="synonym">Porphyridium cruentum</name>
    <dbReference type="NCBI Taxonomy" id="35688"/>
    <lineage>
        <taxon>Eukaryota</taxon>
        <taxon>Rhodophyta</taxon>
        <taxon>Bangiophyceae</taxon>
        <taxon>Porphyridiales</taxon>
        <taxon>Porphyridiaceae</taxon>
        <taxon>Porphyridium</taxon>
    </lineage>
</organism>
<dbReference type="AlphaFoldDB" id="A0A5J4YTS1"/>
<dbReference type="Proteomes" id="UP000324585">
    <property type="component" value="Unassembled WGS sequence"/>
</dbReference>